<organism evidence="2 3">
    <name type="scientific">Sodiomyces alkalinus (strain CBS 110278 / VKM F-3762 / F11)</name>
    <name type="common">Alkaliphilic filamentous fungus</name>
    <dbReference type="NCBI Taxonomy" id="1314773"/>
    <lineage>
        <taxon>Eukaryota</taxon>
        <taxon>Fungi</taxon>
        <taxon>Dikarya</taxon>
        <taxon>Ascomycota</taxon>
        <taxon>Pezizomycotina</taxon>
        <taxon>Sordariomycetes</taxon>
        <taxon>Hypocreomycetidae</taxon>
        <taxon>Glomerellales</taxon>
        <taxon>Plectosphaerellaceae</taxon>
        <taxon>Sodiomyces</taxon>
    </lineage>
</organism>
<dbReference type="GeneID" id="39583805"/>
<dbReference type="AlphaFoldDB" id="A0A3N2PRL3"/>
<evidence type="ECO:0000313" key="2">
    <source>
        <dbReference type="EMBL" id="ROT37135.1"/>
    </source>
</evidence>
<dbReference type="RefSeq" id="XP_028464941.1">
    <property type="nucleotide sequence ID" value="XM_028615328.1"/>
</dbReference>
<evidence type="ECO:0000313" key="3">
    <source>
        <dbReference type="Proteomes" id="UP000272025"/>
    </source>
</evidence>
<protein>
    <submittedName>
        <fullName evidence="2">Uncharacterized protein</fullName>
    </submittedName>
</protein>
<evidence type="ECO:0000256" key="1">
    <source>
        <dbReference type="SAM" id="MobiDB-lite"/>
    </source>
</evidence>
<dbReference type="Proteomes" id="UP000272025">
    <property type="component" value="Unassembled WGS sequence"/>
</dbReference>
<proteinExistence type="predicted"/>
<reference evidence="2 3" key="1">
    <citation type="journal article" date="2018" name="Mol. Ecol.">
        <title>The obligate alkalophilic soda-lake fungus Sodiomyces alkalinus has shifted to a protein diet.</title>
        <authorList>
            <person name="Grum-Grzhimaylo A.A."/>
            <person name="Falkoski D.L."/>
            <person name="van den Heuvel J."/>
            <person name="Valero-Jimenez C.A."/>
            <person name="Min B."/>
            <person name="Choi I.G."/>
            <person name="Lipzen A."/>
            <person name="Daum C.G."/>
            <person name="Aanen D.K."/>
            <person name="Tsang A."/>
            <person name="Henrissat B."/>
            <person name="Bilanenko E.N."/>
            <person name="de Vries R.P."/>
            <person name="van Kan J.A.L."/>
            <person name="Grigoriev I.V."/>
            <person name="Debets A.J.M."/>
        </authorList>
    </citation>
    <scope>NUCLEOTIDE SEQUENCE [LARGE SCALE GENOMIC DNA]</scope>
    <source>
        <strain evidence="2 3">F11</strain>
    </source>
</reference>
<accession>A0A3N2PRL3</accession>
<dbReference type="EMBL" id="ML119057">
    <property type="protein sequence ID" value="ROT37135.1"/>
    <property type="molecule type" value="Genomic_DNA"/>
</dbReference>
<name>A0A3N2PRL3_SODAK</name>
<gene>
    <name evidence="2" type="ORF">SODALDRAFT_400834</name>
</gene>
<sequence length="192" mass="21836">MYPHYDVDVQDDDRGETNTSVETNNVETTETTNGVNGVEDENHFDNHIIENDTIENDTIQNDNIESDNIDDNNIDNDDIDDNIENVNTVRHANTPVSLGLSLDDSRLSLDNTRYFEWVADYIRDLYAWAHDAYRISTQTHRISTSLIETAQQGLLYEHSGALAQSQRNRVCAEHILRDLLESLRLDALAGTL</sequence>
<feature type="region of interest" description="Disordered" evidence="1">
    <location>
        <begin position="1"/>
        <end position="24"/>
    </location>
</feature>
<keyword evidence="3" id="KW-1185">Reference proteome</keyword>